<dbReference type="GO" id="GO:0016887">
    <property type="term" value="F:ATP hydrolysis activity"/>
    <property type="evidence" value="ECO:0007669"/>
    <property type="project" value="InterPro"/>
</dbReference>
<dbReference type="CDD" id="cd03214">
    <property type="entry name" value="ABC_Iron-Siderophores_B12_Hemin"/>
    <property type="match status" value="1"/>
</dbReference>
<keyword evidence="2" id="KW-0547">Nucleotide-binding</keyword>
<dbReference type="InterPro" id="IPR003593">
    <property type="entry name" value="AAA+_ATPase"/>
</dbReference>
<dbReference type="GO" id="GO:0005524">
    <property type="term" value="F:ATP binding"/>
    <property type="evidence" value="ECO:0007669"/>
    <property type="project" value="UniProtKB-KW"/>
</dbReference>
<reference evidence="5 6" key="1">
    <citation type="submission" date="2019-12" db="EMBL/GenBank/DDBJ databases">
        <title>Spirosoma sp. HMF4905 genome sequencing and assembly.</title>
        <authorList>
            <person name="Kang H."/>
            <person name="Cha I."/>
            <person name="Kim H."/>
            <person name="Joh K."/>
        </authorList>
    </citation>
    <scope>NUCLEOTIDE SEQUENCE [LARGE SCALE GENOMIC DNA]</scope>
    <source>
        <strain evidence="5 6">HMF4905</strain>
    </source>
</reference>
<evidence type="ECO:0000313" key="5">
    <source>
        <dbReference type="EMBL" id="MVM33965.1"/>
    </source>
</evidence>
<gene>
    <name evidence="5" type="ORF">GO755_28275</name>
</gene>
<dbReference type="PANTHER" id="PTHR42794">
    <property type="entry name" value="HEMIN IMPORT ATP-BINDING PROTEIN HMUV"/>
    <property type="match status" value="1"/>
</dbReference>
<protein>
    <submittedName>
        <fullName evidence="5">ATP-binding cassette domain-containing protein</fullName>
    </submittedName>
</protein>
<accession>A0A7K1SJK7</accession>
<keyword evidence="3 5" id="KW-0067">ATP-binding</keyword>
<dbReference type="RefSeq" id="WP_157588675.1">
    <property type="nucleotide sequence ID" value="NZ_WPIN01000013.1"/>
</dbReference>
<evidence type="ECO:0000256" key="3">
    <source>
        <dbReference type="ARBA" id="ARBA00022840"/>
    </source>
</evidence>
<dbReference type="EMBL" id="WPIN01000013">
    <property type="protein sequence ID" value="MVM33965.1"/>
    <property type="molecule type" value="Genomic_DNA"/>
</dbReference>
<keyword evidence="6" id="KW-1185">Reference proteome</keyword>
<dbReference type="InterPro" id="IPR027417">
    <property type="entry name" value="P-loop_NTPase"/>
</dbReference>
<dbReference type="InterPro" id="IPR003439">
    <property type="entry name" value="ABC_transporter-like_ATP-bd"/>
</dbReference>
<dbReference type="SUPFAM" id="SSF52540">
    <property type="entry name" value="P-loop containing nucleoside triphosphate hydrolases"/>
    <property type="match status" value="1"/>
</dbReference>
<sequence length="260" mass="28003">MLQLTNVSYQYTHRFVLQGVSLQFGAGITAIIGPNGAGKSTLIKCLAGVLTPSGQIQVNGRQVGAAYPEFYTEVISYLPQAVATDAAITVFEMVLLGLLNSLSLYVSDEQIEHVYTTLDELGIGELASAYIHELSGGQQQLVAIAQALVKEPAILLLDEPLNSLDIQHQFEMLNLIRSVTDQKGLTTLIALHDLNLAMRYADQVVVLHQGHVYAYGAPEDVITPSMIQAVYGVDAQVDANQDGTLFVNLKGLLPASPNQP</sequence>
<proteinExistence type="predicted"/>
<evidence type="ECO:0000256" key="2">
    <source>
        <dbReference type="ARBA" id="ARBA00022741"/>
    </source>
</evidence>
<dbReference type="FunFam" id="3.40.50.300:FF:000134">
    <property type="entry name" value="Iron-enterobactin ABC transporter ATP-binding protein"/>
    <property type="match status" value="1"/>
</dbReference>
<comment type="caution">
    <text evidence="5">The sequence shown here is derived from an EMBL/GenBank/DDBJ whole genome shotgun (WGS) entry which is preliminary data.</text>
</comment>
<dbReference type="AlphaFoldDB" id="A0A7K1SJK7"/>
<dbReference type="PANTHER" id="PTHR42794:SF2">
    <property type="entry name" value="ABC TRANSPORTER ATP-BINDING PROTEIN"/>
    <property type="match status" value="1"/>
</dbReference>
<evidence type="ECO:0000259" key="4">
    <source>
        <dbReference type="PROSITE" id="PS50893"/>
    </source>
</evidence>
<dbReference type="Pfam" id="PF00005">
    <property type="entry name" value="ABC_tran"/>
    <property type="match status" value="1"/>
</dbReference>
<dbReference type="PROSITE" id="PS50893">
    <property type="entry name" value="ABC_TRANSPORTER_2"/>
    <property type="match status" value="1"/>
</dbReference>
<evidence type="ECO:0000313" key="6">
    <source>
        <dbReference type="Proteomes" id="UP000436006"/>
    </source>
</evidence>
<name>A0A7K1SJK7_9BACT</name>
<dbReference type="InterPro" id="IPR017871">
    <property type="entry name" value="ABC_transporter-like_CS"/>
</dbReference>
<evidence type="ECO:0000256" key="1">
    <source>
        <dbReference type="ARBA" id="ARBA00022448"/>
    </source>
</evidence>
<dbReference type="Gene3D" id="3.40.50.300">
    <property type="entry name" value="P-loop containing nucleotide triphosphate hydrolases"/>
    <property type="match status" value="1"/>
</dbReference>
<dbReference type="PROSITE" id="PS00211">
    <property type="entry name" value="ABC_TRANSPORTER_1"/>
    <property type="match status" value="1"/>
</dbReference>
<feature type="domain" description="ABC transporter" evidence="4">
    <location>
        <begin position="2"/>
        <end position="234"/>
    </location>
</feature>
<keyword evidence="1" id="KW-0813">Transport</keyword>
<organism evidence="5 6">
    <name type="scientific">Spirosoma arboris</name>
    <dbReference type="NCBI Taxonomy" id="2682092"/>
    <lineage>
        <taxon>Bacteria</taxon>
        <taxon>Pseudomonadati</taxon>
        <taxon>Bacteroidota</taxon>
        <taxon>Cytophagia</taxon>
        <taxon>Cytophagales</taxon>
        <taxon>Cytophagaceae</taxon>
        <taxon>Spirosoma</taxon>
    </lineage>
</organism>
<dbReference type="SMART" id="SM00382">
    <property type="entry name" value="AAA"/>
    <property type="match status" value="1"/>
</dbReference>
<dbReference type="Proteomes" id="UP000436006">
    <property type="component" value="Unassembled WGS sequence"/>
</dbReference>